<dbReference type="InterPro" id="IPR058982">
    <property type="entry name" value="Beta-barrel_AprE"/>
</dbReference>
<dbReference type="Gene3D" id="2.40.30.170">
    <property type="match status" value="1"/>
</dbReference>
<evidence type="ECO:0000259" key="7">
    <source>
        <dbReference type="Pfam" id="PF26002"/>
    </source>
</evidence>
<protein>
    <recommendedName>
        <fullName evidence="7">AprE-like beta-barrel domain-containing protein</fullName>
    </recommendedName>
</protein>
<feature type="coiled-coil region" evidence="5">
    <location>
        <begin position="96"/>
        <end position="123"/>
    </location>
</feature>
<dbReference type="Gene3D" id="2.40.50.100">
    <property type="match status" value="1"/>
</dbReference>
<evidence type="ECO:0000256" key="6">
    <source>
        <dbReference type="SAM" id="Phobius"/>
    </source>
</evidence>
<dbReference type="Pfam" id="PF26002">
    <property type="entry name" value="Beta-barrel_AprE"/>
    <property type="match status" value="1"/>
</dbReference>
<feature type="coiled-coil region" evidence="5">
    <location>
        <begin position="204"/>
        <end position="231"/>
    </location>
</feature>
<feature type="transmembrane region" description="Helical" evidence="6">
    <location>
        <begin position="21"/>
        <end position="42"/>
    </location>
</feature>
<accession>A0A0F6MM50</accession>
<dbReference type="PANTHER" id="PTHR30386:SF26">
    <property type="entry name" value="TRANSPORT PROTEIN COMB"/>
    <property type="match status" value="1"/>
</dbReference>
<gene>
    <name evidence="8" type="ORF">HMPREF9723_01857</name>
</gene>
<keyword evidence="3 6" id="KW-1133">Transmembrane helix</keyword>
<dbReference type="AlphaFoldDB" id="A0A0F6MM50"/>
<dbReference type="PANTHER" id="PTHR30386">
    <property type="entry name" value="MEMBRANE FUSION SUBUNIT OF EMRAB-TOLC MULTIDRUG EFFLUX PUMP"/>
    <property type="match status" value="1"/>
</dbReference>
<evidence type="ECO:0000256" key="1">
    <source>
        <dbReference type="ARBA" id="ARBA00004167"/>
    </source>
</evidence>
<comment type="caution">
    <text evidence="8">The sequence shown here is derived from an EMBL/GenBank/DDBJ whole genome shotgun (WGS) entry which is preliminary data.</text>
</comment>
<evidence type="ECO:0000256" key="3">
    <source>
        <dbReference type="ARBA" id="ARBA00022989"/>
    </source>
</evidence>
<dbReference type="HOGENOM" id="CLU_023976_7_0_12"/>
<dbReference type="PRINTS" id="PR01490">
    <property type="entry name" value="RTXTOXIND"/>
</dbReference>
<dbReference type="GO" id="GO:0016020">
    <property type="term" value="C:membrane"/>
    <property type="evidence" value="ECO:0007669"/>
    <property type="project" value="UniProtKB-SubCell"/>
</dbReference>
<reference evidence="8" key="1">
    <citation type="submission" date="2012-01" db="EMBL/GenBank/DDBJ databases">
        <title>The Genome Sequence of Treponema denticola OTK.</title>
        <authorList>
            <consortium name="The Broad Institute Genome Sequencing Platform"/>
            <person name="Earl A."/>
            <person name="Ward D."/>
            <person name="Feldgarden M."/>
            <person name="Gevers D."/>
            <person name="Blanton J.M."/>
            <person name="Fenno C.J."/>
            <person name="Baranova O.V."/>
            <person name="Mathney J."/>
            <person name="Dewhirst F.E."/>
            <person name="Izard J."/>
            <person name="Young S.K."/>
            <person name="Zeng Q."/>
            <person name="Gargeya S."/>
            <person name="Fitzgerald M."/>
            <person name="Haas B."/>
            <person name="Abouelleil A."/>
            <person name="Alvarado L."/>
            <person name="Arachchi H.M."/>
            <person name="Berlin A."/>
            <person name="Chapman S.B."/>
            <person name="Gearin G."/>
            <person name="Goldberg J."/>
            <person name="Griggs A."/>
            <person name="Gujja S."/>
            <person name="Hansen M."/>
            <person name="Heiman D."/>
            <person name="Howarth C."/>
            <person name="Larimer J."/>
            <person name="Lui A."/>
            <person name="MacDonald P.J.P."/>
            <person name="McCowen C."/>
            <person name="Montmayeur A."/>
            <person name="Murphy C."/>
            <person name="Neiman D."/>
            <person name="Pearson M."/>
            <person name="Priest M."/>
            <person name="Roberts A."/>
            <person name="Saif S."/>
            <person name="Shea T."/>
            <person name="Sisk P."/>
            <person name="Stolte C."/>
            <person name="Sykes S."/>
            <person name="Wortman J."/>
            <person name="Nusbaum C."/>
            <person name="Birren B."/>
        </authorList>
    </citation>
    <scope>NUCLEOTIDE SEQUENCE [LARGE SCALE GENOMIC DNA]</scope>
    <source>
        <strain evidence="8">OTK</strain>
    </source>
</reference>
<comment type="subcellular location">
    <subcellularLocation>
        <location evidence="1">Membrane</location>
        <topology evidence="1">Single-pass membrane protein</topology>
    </subcellularLocation>
</comment>
<dbReference type="EMBL" id="AGDY01000009">
    <property type="protein sequence ID" value="EMB20397.1"/>
    <property type="molecule type" value="Genomic_DNA"/>
</dbReference>
<evidence type="ECO:0000313" key="8">
    <source>
        <dbReference type="EMBL" id="EMB20397.1"/>
    </source>
</evidence>
<proteinExistence type="predicted"/>
<evidence type="ECO:0000256" key="5">
    <source>
        <dbReference type="SAM" id="Coils"/>
    </source>
</evidence>
<evidence type="ECO:0000256" key="4">
    <source>
        <dbReference type="ARBA" id="ARBA00023136"/>
    </source>
</evidence>
<sequence>MKIKDLETIKNRILFFEYRLPLVYTCFIYIILSIFIITLLWICFAEMDQTVKASGILRLKTNTSIGKAAYSGTVKSKKFKSGSRIKKGDILLILETADIEEDKTNTENEIHRLNKEINNLLSYEKAVHSDKNNVPLEQAIAKARAEIYFAKKEKLRIFYEEAKEEYAHEKELPSSMKTKKTLSSLFDKFKIAELDYKTFSAQEIINIEGEKNLLTQKLESAKKTLTRLNKEIYESKIISPLNGTVEELIRINEGDYIFSGTEILRIIPDMIEELKAELIISDKDIAELKIGMEVNLKFTALPPSEYGVLKGIITNISNDSFNNQNASSFFLVDTDILSSSLKNNEQKEVKLKPGMSTEAHIIIKRKTIIKFILEKLDFVK</sequence>
<organism evidence="8">
    <name type="scientific">Treponema denticola OTK</name>
    <dbReference type="NCBI Taxonomy" id="999434"/>
    <lineage>
        <taxon>Bacteria</taxon>
        <taxon>Pseudomonadati</taxon>
        <taxon>Spirochaetota</taxon>
        <taxon>Spirochaetia</taxon>
        <taxon>Spirochaetales</taxon>
        <taxon>Treponemataceae</taxon>
        <taxon>Treponema</taxon>
    </lineage>
</organism>
<keyword evidence="5" id="KW-0175">Coiled coil</keyword>
<keyword evidence="4 6" id="KW-0472">Membrane</keyword>
<evidence type="ECO:0000256" key="2">
    <source>
        <dbReference type="ARBA" id="ARBA00022692"/>
    </source>
</evidence>
<dbReference type="InterPro" id="IPR050739">
    <property type="entry name" value="MFP"/>
</dbReference>
<dbReference type="Proteomes" id="UP000011701">
    <property type="component" value="Chromosome"/>
</dbReference>
<dbReference type="RefSeq" id="WP_002692814.1">
    <property type="nucleotide sequence ID" value="NZ_CM001797.1"/>
</dbReference>
<dbReference type="PATRIC" id="fig|999434.4.peg.1927"/>
<feature type="domain" description="AprE-like beta-barrel" evidence="7">
    <location>
        <begin position="276"/>
        <end position="362"/>
    </location>
</feature>
<keyword evidence="2 6" id="KW-0812">Transmembrane</keyword>
<name>A0A0F6MM50_TREDN</name>